<dbReference type="InterPro" id="IPR030400">
    <property type="entry name" value="Sedolisin_dom"/>
</dbReference>
<evidence type="ECO:0000313" key="7">
    <source>
        <dbReference type="Proteomes" id="UP001600888"/>
    </source>
</evidence>
<dbReference type="InterPro" id="IPR036852">
    <property type="entry name" value="Peptidase_S8/S53_dom_sf"/>
</dbReference>
<comment type="catalytic activity">
    <reaction evidence="1">
        <text>Release of an N-terminal tripeptide from a polypeptide.</text>
        <dbReference type="EC" id="3.4.14.10"/>
    </reaction>
</comment>
<comment type="caution">
    <text evidence="4">Lacks conserved residue(s) required for the propagation of feature annotation.</text>
</comment>
<dbReference type="EC" id="3.4.14.10" evidence="3"/>
<dbReference type="InterPro" id="IPR050819">
    <property type="entry name" value="Tripeptidyl-peptidase_I"/>
</dbReference>
<evidence type="ECO:0000256" key="3">
    <source>
        <dbReference type="ARBA" id="ARBA00012462"/>
    </source>
</evidence>
<reference evidence="6 7" key="1">
    <citation type="submission" date="2024-03" db="EMBL/GenBank/DDBJ databases">
        <title>A high-quality draft genome sequence of Diaporthe vaccinii, a causative agent of upright dieback and viscid rot disease in cranberry plants.</title>
        <authorList>
            <person name="Sarrasin M."/>
            <person name="Lang B.F."/>
            <person name="Burger G."/>
        </authorList>
    </citation>
    <scope>NUCLEOTIDE SEQUENCE [LARGE SCALE GENOMIC DNA]</scope>
    <source>
        <strain evidence="6 7">IS7</strain>
    </source>
</reference>
<dbReference type="PROSITE" id="PS51695">
    <property type="entry name" value="SEDOLISIN"/>
    <property type="match status" value="1"/>
</dbReference>
<evidence type="ECO:0000256" key="4">
    <source>
        <dbReference type="PROSITE-ProRule" id="PRU01032"/>
    </source>
</evidence>
<dbReference type="PANTHER" id="PTHR14218:SF32">
    <property type="entry name" value="TRIPEPTIDYL PEPTIDASE SED3 (AFU_ORTHOLOGUE AFUA_3G08930)"/>
    <property type="match status" value="1"/>
</dbReference>
<keyword evidence="4" id="KW-0479">Metal-binding</keyword>
<evidence type="ECO:0000313" key="6">
    <source>
        <dbReference type="EMBL" id="KAL2272240.1"/>
    </source>
</evidence>
<feature type="binding site" evidence="4">
    <location>
        <position position="227"/>
    </location>
    <ligand>
        <name>Ca(2+)</name>
        <dbReference type="ChEBI" id="CHEBI:29108"/>
    </ligand>
</feature>
<dbReference type="CDD" id="cd04056">
    <property type="entry name" value="Peptidases_S53"/>
    <property type="match status" value="1"/>
</dbReference>
<dbReference type="PANTHER" id="PTHR14218">
    <property type="entry name" value="PROTEASE S8 TRIPEPTIDYL PEPTIDASE I CLN2"/>
    <property type="match status" value="1"/>
</dbReference>
<comment type="cofactor">
    <cofactor evidence="4">
        <name>Ca(2+)</name>
        <dbReference type="ChEBI" id="CHEBI:29108"/>
    </cofactor>
    <text evidence="4">Binds 1 Ca(2+) ion per subunit.</text>
</comment>
<accession>A0ABR4DPF4</accession>
<dbReference type="Gene3D" id="3.40.50.200">
    <property type="entry name" value="Peptidase S8/S53 domain"/>
    <property type="match status" value="1"/>
</dbReference>
<comment type="function">
    <text evidence="2">Secreted tripeptidyl-peptidase which degrades proteins at acidic pHs and is involved in virulence.</text>
</comment>
<keyword evidence="4" id="KW-0106">Calcium</keyword>
<evidence type="ECO:0000256" key="1">
    <source>
        <dbReference type="ARBA" id="ARBA00001910"/>
    </source>
</evidence>
<feature type="binding site" evidence="4">
    <location>
        <position position="225"/>
    </location>
    <ligand>
        <name>Ca(2+)</name>
        <dbReference type="ChEBI" id="CHEBI:29108"/>
    </ligand>
</feature>
<feature type="domain" description="Peptidase S53" evidence="5">
    <location>
        <begin position="1"/>
        <end position="247"/>
    </location>
</feature>
<dbReference type="SUPFAM" id="SSF52743">
    <property type="entry name" value="Subtilisin-like"/>
    <property type="match status" value="1"/>
</dbReference>
<proteinExistence type="predicted"/>
<organism evidence="6 7">
    <name type="scientific">Diaporthe vaccinii</name>
    <dbReference type="NCBI Taxonomy" id="105482"/>
    <lineage>
        <taxon>Eukaryota</taxon>
        <taxon>Fungi</taxon>
        <taxon>Dikarya</taxon>
        <taxon>Ascomycota</taxon>
        <taxon>Pezizomycotina</taxon>
        <taxon>Sordariomycetes</taxon>
        <taxon>Sordariomycetidae</taxon>
        <taxon>Diaporthales</taxon>
        <taxon>Diaporthaceae</taxon>
        <taxon>Diaporthe</taxon>
        <taxon>Diaporthe eres species complex</taxon>
    </lineage>
</organism>
<name>A0ABR4DPF4_9PEZI</name>
<feature type="binding site" evidence="4">
    <location>
        <position position="193"/>
    </location>
    <ligand>
        <name>Ca(2+)</name>
        <dbReference type="ChEBI" id="CHEBI:29108"/>
    </ligand>
</feature>
<dbReference type="Proteomes" id="UP001600888">
    <property type="component" value="Unassembled WGS sequence"/>
</dbReference>
<dbReference type="EMBL" id="JBAWTH010000265">
    <property type="protein sequence ID" value="KAL2272240.1"/>
    <property type="molecule type" value="Genomic_DNA"/>
</dbReference>
<protein>
    <recommendedName>
        <fullName evidence="3">tripeptidyl-peptidase II</fullName>
        <ecNumber evidence="3">3.4.14.10</ecNumber>
    </recommendedName>
</protein>
<gene>
    <name evidence="6" type="ORF">FJTKL_07188</name>
</gene>
<feature type="binding site" evidence="4">
    <location>
        <position position="192"/>
    </location>
    <ligand>
        <name>Ca(2+)</name>
        <dbReference type="ChEBI" id="CHEBI:29108"/>
    </ligand>
</feature>
<evidence type="ECO:0000256" key="2">
    <source>
        <dbReference type="ARBA" id="ARBA00002451"/>
    </source>
</evidence>
<comment type="caution">
    <text evidence="6">The sequence shown here is derived from an EMBL/GenBank/DDBJ whole genome shotgun (WGS) entry which is preliminary data.</text>
</comment>
<keyword evidence="7" id="KW-1185">Reference proteome</keyword>
<sequence>MPIPYARKVCKMLAQLGVRGVSVLVASGDSGIGKSCQANANKPRGWARGEGARFLPNFPASCPWVTAVGGTERFEPCERAVPFSSGGFSDVFPRPQYQASAVAGYLGATVGGRWDGLYNPQGRAIPDVAAQANKILIRHDGQDRRVGGTSAASPIFASVVSLLNAARIKDGLPPLGFLNPWLYQLSSGILSDVTEGSSWGCNGSVVLNGSHSPVIPGAGWEAAKGWDPVTGLGTPDLSRMMNGLYNDSMWFC</sequence>
<evidence type="ECO:0000259" key="5">
    <source>
        <dbReference type="PROSITE" id="PS51695"/>
    </source>
</evidence>